<organism evidence="1 2">
    <name type="scientific">Marilutibacter spongiae</name>
    <dbReference type="NCBI Taxonomy" id="2025720"/>
    <lineage>
        <taxon>Bacteria</taxon>
        <taxon>Pseudomonadati</taxon>
        <taxon>Pseudomonadota</taxon>
        <taxon>Gammaproteobacteria</taxon>
        <taxon>Lysobacterales</taxon>
        <taxon>Lysobacteraceae</taxon>
        <taxon>Marilutibacter</taxon>
    </lineage>
</organism>
<evidence type="ECO:0000313" key="2">
    <source>
        <dbReference type="Proteomes" id="UP000523196"/>
    </source>
</evidence>
<dbReference type="AlphaFoldDB" id="A0A7W3Y5A3"/>
<evidence type="ECO:0000313" key="1">
    <source>
        <dbReference type="EMBL" id="MBB1059775.1"/>
    </source>
</evidence>
<keyword evidence="2" id="KW-1185">Reference proteome</keyword>
<sequence length="145" mass="15630">MTYNPVDGGRTYSYDAFNRLSRVVKDGVTTNYWVNALGQRTYKAQGAPNASGYVYGLGGLLMAERSWDGSGWKNYLRLPNGELVGLVQGAGLYTVHTDHLGRPELVTNASQPAGWLASMSTSVLLQALTASPGRRNMDTLQAVTG</sequence>
<gene>
    <name evidence="1" type="ORF">H4F98_04235</name>
</gene>
<dbReference type="Proteomes" id="UP000523196">
    <property type="component" value="Unassembled WGS sequence"/>
</dbReference>
<protein>
    <recommendedName>
        <fullName evidence="3">RHS repeat protein</fullName>
    </recommendedName>
</protein>
<accession>A0A7W3Y5A3</accession>
<comment type="caution">
    <text evidence="1">The sequence shown here is derived from an EMBL/GenBank/DDBJ whole genome shotgun (WGS) entry which is preliminary data.</text>
</comment>
<proteinExistence type="predicted"/>
<evidence type="ECO:0008006" key="3">
    <source>
        <dbReference type="Google" id="ProtNLM"/>
    </source>
</evidence>
<name>A0A7W3Y5A3_9GAMM</name>
<reference evidence="1 2" key="1">
    <citation type="submission" date="2020-08" db="EMBL/GenBank/DDBJ databases">
        <authorList>
            <person name="Xu S."/>
            <person name="Li A."/>
        </authorList>
    </citation>
    <scope>NUCLEOTIDE SEQUENCE [LARGE SCALE GENOMIC DNA]</scope>
    <source>
        <strain evidence="1 2">119BY6-57</strain>
    </source>
</reference>
<dbReference type="EMBL" id="JACHTF010000003">
    <property type="protein sequence ID" value="MBB1059775.1"/>
    <property type="molecule type" value="Genomic_DNA"/>
</dbReference>
<dbReference type="RefSeq" id="WP_182685382.1">
    <property type="nucleotide sequence ID" value="NZ_JACHTF010000003.1"/>
</dbReference>
<dbReference type="Gene3D" id="2.180.10.10">
    <property type="entry name" value="RHS repeat-associated core"/>
    <property type="match status" value="1"/>
</dbReference>